<protein>
    <submittedName>
        <fullName evidence="2">Uncharacterized protein</fullName>
    </submittedName>
</protein>
<sequence>DLAIFTMSSLACTIARTCPRLKQSNFPFCVMNVIRRENGNWNRLKKPLRTSLSKSSNEASSFTVWQSRCILTFVKHFQSTKASGSEINLPEKLPPSISHHRQKTEPSFSTDKAAIV</sequence>
<reference evidence="2" key="1">
    <citation type="journal article" date="2022" name="bioRxiv">
        <title>Sequencing and chromosome-scale assembly of the giantPleurodeles waltlgenome.</title>
        <authorList>
            <person name="Brown T."/>
            <person name="Elewa A."/>
            <person name="Iarovenko S."/>
            <person name="Subramanian E."/>
            <person name="Araus A.J."/>
            <person name="Petzold A."/>
            <person name="Susuki M."/>
            <person name="Suzuki K.-i.T."/>
            <person name="Hayashi T."/>
            <person name="Toyoda A."/>
            <person name="Oliveira C."/>
            <person name="Osipova E."/>
            <person name="Leigh N.D."/>
            <person name="Simon A."/>
            <person name="Yun M.H."/>
        </authorList>
    </citation>
    <scope>NUCLEOTIDE SEQUENCE</scope>
    <source>
        <strain evidence="2">20211129_DDA</strain>
        <tissue evidence="2">Liver</tissue>
    </source>
</reference>
<accession>A0AAV7UVT2</accession>
<name>A0AAV7UVT2_PLEWA</name>
<proteinExistence type="predicted"/>
<evidence type="ECO:0000313" key="3">
    <source>
        <dbReference type="Proteomes" id="UP001066276"/>
    </source>
</evidence>
<dbReference type="Proteomes" id="UP001066276">
    <property type="component" value="Chromosome 2_2"/>
</dbReference>
<dbReference type="AlphaFoldDB" id="A0AAV7UVT2"/>
<feature type="non-terminal residue" evidence="2">
    <location>
        <position position="116"/>
    </location>
</feature>
<feature type="non-terminal residue" evidence="2">
    <location>
        <position position="1"/>
    </location>
</feature>
<organism evidence="2 3">
    <name type="scientific">Pleurodeles waltl</name>
    <name type="common">Iberian ribbed newt</name>
    <dbReference type="NCBI Taxonomy" id="8319"/>
    <lineage>
        <taxon>Eukaryota</taxon>
        <taxon>Metazoa</taxon>
        <taxon>Chordata</taxon>
        <taxon>Craniata</taxon>
        <taxon>Vertebrata</taxon>
        <taxon>Euteleostomi</taxon>
        <taxon>Amphibia</taxon>
        <taxon>Batrachia</taxon>
        <taxon>Caudata</taxon>
        <taxon>Salamandroidea</taxon>
        <taxon>Salamandridae</taxon>
        <taxon>Pleurodelinae</taxon>
        <taxon>Pleurodeles</taxon>
    </lineage>
</organism>
<comment type="caution">
    <text evidence="2">The sequence shown here is derived from an EMBL/GenBank/DDBJ whole genome shotgun (WGS) entry which is preliminary data.</text>
</comment>
<dbReference type="EMBL" id="JANPWB010000004">
    <property type="protein sequence ID" value="KAJ1193192.1"/>
    <property type="molecule type" value="Genomic_DNA"/>
</dbReference>
<keyword evidence="3" id="KW-1185">Reference proteome</keyword>
<feature type="region of interest" description="Disordered" evidence="1">
    <location>
        <begin position="80"/>
        <end position="116"/>
    </location>
</feature>
<gene>
    <name evidence="2" type="ORF">NDU88_002497</name>
</gene>
<evidence type="ECO:0000256" key="1">
    <source>
        <dbReference type="SAM" id="MobiDB-lite"/>
    </source>
</evidence>
<evidence type="ECO:0000313" key="2">
    <source>
        <dbReference type="EMBL" id="KAJ1193192.1"/>
    </source>
</evidence>